<feature type="compositionally biased region" description="Basic residues" evidence="1">
    <location>
        <begin position="265"/>
        <end position="280"/>
    </location>
</feature>
<sequence>MSSSNDISTRSSAFSETVKWKVQDLSKGLCWCCGSSNPDVALVVAKCDRQVSLWADQGLLNFRVDSYLNGIALCAKCHDEFDHALDPGFTFIPTDLDYFINFEIEDRQRRKKAMEAGNQNVARQVPTVDDYKNHQIAQGKIAPDALGGLYRPILLKPYLGSTLETLFEINVQQVLSENIHSWHGAPMASLRRAFPVLGTGRSYNLGKQTRDKLQRLRDLYFDPEDEDGPNQKSSPHGSDHDDKAPSPKRRRTRRGGRSPGNKAPSPKRRSTRRGGRSRTSAKREGSGHGEQELGIADAPPGMTFCPVVKRFLPADWSLGPDLSANDAIRQWAPLMAQFPS</sequence>
<evidence type="ECO:0000313" key="3">
    <source>
        <dbReference type="Proteomes" id="UP001610334"/>
    </source>
</evidence>
<dbReference type="Proteomes" id="UP001610334">
    <property type="component" value="Unassembled WGS sequence"/>
</dbReference>
<organism evidence="2 3">
    <name type="scientific">Aspergillus granulosus</name>
    <dbReference type="NCBI Taxonomy" id="176169"/>
    <lineage>
        <taxon>Eukaryota</taxon>
        <taxon>Fungi</taxon>
        <taxon>Dikarya</taxon>
        <taxon>Ascomycota</taxon>
        <taxon>Pezizomycotina</taxon>
        <taxon>Eurotiomycetes</taxon>
        <taxon>Eurotiomycetidae</taxon>
        <taxon>Eurotiales</taxon>
        <taxon>Aspergillaceae</taxon>
        <taxon>Aspergillus</taxon>
        <taxon>Aspergillus subgen. Nidulantes</taxon>
    </lineage>
</organism>
<comment type="caution">
    <text evidence="2">The sequence shown here is derived from an EMBL/GenBank/DDBJ whole genome shotgun (WGS) entry which is preliminary data.</text>
</comment>
<reference evidence="2 3" key="1">
    <citation type="submission" date="2024-07" db="EMBL/GenBank/DDBJ databases">
        <title>Section-level genome sequencing and comparative genomics of Aspergillus sections Usti and Cavernicolus.</title>
        <authorList>
            <consortium name="Lawrence Berkeley National Laboratory"/>
            <person name="Nybo J.L."/>
            <person name="Vesth T.C."/>
            <person name="Theobald S."/>
            <person name="Frisvad J.C."/>
            <person name="Larsen T.O."/>
            <person name="Kjaerboelling I."/>
            <person name="Rothschild-Mancinelli K."/>
            <person name="Lyhne E.K."/>
            <person name="Kogle M.E."/>
            <person name="Barry K."/>
            <person name="Clum A."/>
            <person name="Na H."/>
            <person name="Ledsgaard L."/>
            <person name="Lin J."/>
            <person name="Lipzen A."/>
            <person name="Kuo A."/>
            <person name="Riley R."/>
            <person name="Mondo S."/>
            <person name="Labutti K."/>
            <person name="Haridas S."/>
            <person name="Pangalinan J."/>
            <person name="Salamov A.A."/>
            <person name="Simmons B.A."/>
            <person name="Magnuson J.K."/>
            <person name="Chen J."/>
            <person name="Drula E."/>
            <person name="Henrissat B."/>
            <person name="Wiebenga A."/>
            <person name="Lubbers R.J."/>
            <person name="Gomes A.C."/>
            <person name="Makela M.R."/>
            <person name="Stajich J."/>
            <person name="Grigoriev I.V."/>
            <person name="Mortensen U.H."/>
            <person name="De Vries R.P."/>
            <person name="Baker S.E."/>
            <person name="Andersen M.R."/>
        </authorList>
    </citation>
    <scope>NUCLEOTIDE SEQUENCE [LARGE SCALE GENOMIC DNA]</scope>
    <source>
        <strain evidence="2 3">CBS 588.65</strain>
    </source>
</reference>
<evidence type="ECO:0000256" key="1">
    <source>
        <dbReference type="SAM" id="MobiDB-lite"/>
    </source>
</evidence>
<keyword evidence="3" id="KW-1185">Reference proteome</keyword>
<evidence type="ECO:0000313" key="2">
    <source>
        <dbReference type="EMBL" id="KAL2808844.1"/>
    </source>
</evidence>
<feature type="compositionally biased region" description="Basic residues" evidence="1">
    <location>
        <begin position="246"/>
        <end position="256"/>
    </location>
</feature>
<feature type="region of interest" description="Disordered" evidence="1">
    <location>
        <begin position="221"/>
        <end position="300"/>
    </location>
</feature>
<protein>
    <recommendedName>
        <fullName evidence="4">HNH nuclease domain-containing protein</fullName>
    </recommendedName>
</protein>
<evidence type="ECO:0008006" key="4">
    <source>
        <dbReference type="Google" id="ProtNLM"/>
    </source>
</evidence>
<feature type="compositionally biased region" description="Basic and acidic residues" evidence="1">
    <location>
        <begin position="281"/>
        <end position="291"/>
    </location>
</feature>
<dbReference type="EMBL" id="JBFXLT010000102">
    <property type="protein sequence ID" value="KAL2808844.1"/>
    <property type="molecule type" value="Genomic_DNA"/>
</dbReference>
<gene>
    <name evidence="2" type="ORF">BJX63DRAFT_435733</name>
</gene>
<accession>A0ABR4H0U9</accession>
<proteinExistence type="predicted"/>
<name>A0ABR4H0U9_9EURO</name>